<keyword evidence="4 14" id="KW-0813">Transport</keyword>
<dbReference type="KEGG" id="pvt:110089441"/>
<keyword evidence="16" id="KW-1185">Reference proteome</keyword>
<evidence type="ECO:0000256" key="5">
    <source>
        <dbReference type="ARBA" id="ARBA00022513"/>
    </source>
</evidence>
<keyword evidence="8 14" id="KW-0345">HDL</keyword>
<dbReference type="GO" id="GO:0060697">
    <property type="term" value="P:positive regulation of phospholipid catabolic process"/>
    <property type="evidence" value="ECO:0007669"/>
    <property type="project" value="TreeGrafter"/>
</dbReference>
<dbReference type="GeneID" id="110089441"/>
<evidence type="ECO:0000256" key="15">
    <source>
        <dbReference type="SAM" id="SignalP"/>
    </source>
</evidence>
<dbReference type="GO" id="GO:0006869">
    <property type="term" value="P:lipid transport"/>
    <property type="evidence" value="ECO:0007669"/>
    <property type="project" value="UniProtKB-UniRule"/>
</dbReference>
<keyword evidence="12 14" id="KW-0850">VLDL</keyword>
<dbReference type="PANTHER" id="PTHR16566:SF0">
    <property type="entry name" value="APOLIPOPROTEIN C-II"/>
    <property type="match status" value="1"/>
</dbReference>
<dbReference type="OrthoDB" id="9881800at2759"/>
<evidence type="ECO:0000256" key="3">
    <source>
        <dbReference type="ARBA" id="ARBA00013947"/>
    </source>
</evidence>
<reference evidence="17" key="1">
    <citation type="submission" date="2025-08" db="UniProtKB">
        <authorList>
            <consortium name="RefSeq"/>
        </authorList>
    </citation>
    <scope>IDENTIFICATION</scope>
</reference>
<evidence type="ECO:0000256" key="12">
    <source>
        <dbReference type="ARBA" id="ARBA00023313"/>
    </source>
</evidence>
<evidence type="ECO:0000313" key="17">
    <source>
        <dbReference type="RefSeq" id="XP_020668181.2"/>
    </source>
</evidence>
<keyword evidence="11 14" id="KW-0443">Lipid metabolism</keyword>
<keyword evidence="14 15" id="KW-0732">Signal</keyword>
<evidence type="ECO:0000256" key="1">
    <source>
        <dbReference type="ARBA" id="ARBA00004613"/>
    </source>
</evidence>
<dbReference type="GO" id="GO:0034364">
    <property type="term" value="C:high-density lipoprotein particle"/>
    <property type="evidence" value="ECO:0007669"/>
    <property type="project" value="UniProtKB-KW"/>
</dbReference>
<dbReference type="CTD" id="344"/>
<dbReference type="InterPro" id="IPR023121">
    <property type="entry name" value="ApoC-II_dom_sf"/>
</dbReference>
<evidence type="ECO:0000313" key="16">
    <source>
        <dbReference type="Proteomes" id="UP001652642"/>
    </source>
</evidence>
<dbReference type="GO" id="GO:0043274">
    <property type="term" value="F:phospholipase binding"/>
    <property type="evidence" value="ECO:0007669"/>
    <property type="project" value="TreeGrafter"/>
</dbReference>
<evidence type="ECO:0000256" key="6">
    <source>
        <dbReference type="ARBA" id="ARBA00022525"/>
    </source>
</evidence>
<evidence type="ECO:0000256" key="11">
    <source>
        <dbReference type="ARBA" id="ARBA00023098"/>
    </source>
</evidence>
<dbReference type="InterPro" id="IPR008019">
    <property type="entry name" value="Apo-CII"/>
</dbReference>
<feature type="chain" id="PRO_5046925802" description="Apolipoprotein C-II" evidence="15">
    <location>
        <begin position="22"/>
        <end position="100"/>
    </location>
</feature>
<dbReference type="GO" id="GO:0016004">
    <property type="term" value="F:phospholipase activator activity"/>
    <property type="evidence" value="ECO:0007669"/>
    <property type="project" value="TreeGrafter"/>
</dbReference>
<keyword evidence="6 14" id="KW-0964">Secreted</keyword>
<comment type="subcellular location">
    <subcellularLocation>
        <location evidence="1 14">Secreted</location>
    </subcellularLocation>
</comment>
<evidence type="ECO:0000256" key="13">
    <source>
        <dbReference type="ARBA" id="ARBA00031176"/>
    </source>
</evidence>
<protein>
    <recommendedName>
        <fullName evidence="3 14">Apolipoprotein C-II</fullName>
        <shortName evidence="14">Apo-CII</shortName>
        <shortName evidence="14">ApoC-II</shortName>
    </recommendedName>
    <alternativeName>
        <fullName evidence="13 14">Apolipoprotein C2</fullName>
    </alternativeName>
</protein>
<dbReference type="GO" id="GO:0034362">
    <property type="term" value="C:low-density lipoprotein particle"/>
    <property type="evidence" value="ECO:0007669"/>
    <property type="project" value="UniProtKB-UniRule"/>
</dbReference>
<evidence type="ECO:0000256" key="8">
    <source>
        <dbReference type="ARBA" id="ARBA00022850"/>
    </source>
</evidence>
<sequence>MDLKIVAATIMLLLLCSEVSSYRLQKREVQEEDTISQIQEAAKKYWDQVSGTAQSWSDAVKSMTVYEKARDAYEKATSAVSTYFGIFSDQVIHWWQDADH</sequence>
<proteinExistence type="inferred from homology"/>
<dbReference type="Gene3D" id="1.10.1440.10">
    <property type="entry name" value="Apolipoprotein C-II"/>
    <property type="match status" value="1"/>
</dbReference>
<organism evidence="16 17">
    <name type="scientific">Pogona vitticeps</name>
    <name type="common">central bearded dragon</name>
    <dbReference type="NCBI Taxonomy" id="103695"/>
    <lineage>
        <taxon>Eukaryota</taxon>
        <taxon>Metazoa</taxon>
        <taxon>Chordata</taxon>
        <taxon>Craniata</taxon>
        <taxon>Vertebrata</taxon>
        <taxon>Euteleostomi</taxon>
        <taxon>Lepidosauria</taxon>
        <taxon>Squamata</taxon>
        <taxon>Bifurcata</taxon>
        <taxon>Unidentata</taxon>
        <taxon>Episquamata</taxon>
        <taxon>Toxicofera</taxon>
        <taxon>Iguania</taxon>
        <taxon>Acrodonta</taxon>
        <taxon>Agamidae</taxon>
        <taxon>Amphibolurinae</taxon>
        <taxon>Pogona</taxon>
    </lineage>
</organism>
<dbReference type="GO" id="GO:0034361">
    <property type="term" value="C:very-low-density lipoprotein particle"/>
    <property type="evidence" value="ECO:0007669"/>
    <property type="project" value="UniProtKB-UniRule"/>
</dbReference>
<dbReference type="RefSeq" id="XP_020668181.2">
    <property type="nucleotide sequence ID" value="XM_020812522.2"/>
</dbReference>
<feature type="signal peptide" evidence="15">
    <location>
        <begin position="1"/>
        <end position="21"/>
    </location>
</feature>
<comment type="function">
    <text evidence="14">Component of chylomicrons, very low-density lipoproteins (VLDL), low-density lipoproteins (LDL), and high-density lipoproteins (HDL) in plasma. Plays an important role in lipoprotein metabolism as an activator of lipoprotein lipase.</text>
</comment>
<evidence type="ECO:0000256" key="10">
    <source>
        <dbReference type="ARBA" id="ARBA00023055"/>
    </source>
</evidence>
<comment type="similarity">
    <text evidence="2 14">Belongs to the apolipoprotein C2 family.</text>
</comment>
<dbReference type="PANTHER" id="PTHR16566">
    <property type="entry name" value="APOLIPOPROTEIN C-II"/>
    <property type="match status" value="1"/>
</dbReference>
<evidence type="ECO:0000256" key="14">
    <source>
        <dbReference type="RuleBase" id="RU368054"/>
    </source>
</evidence>
<dbReference type="InParanoid" id="A0A6J0V5K0"/>
<keyword evidence="9 14" id="KW-0442">Lipid degradation</keyword>
<dbReference type="Proteomes" id="UP001652642">
    <property type="component" value="Chromosome 9"/>
</dbReference>
<keyword evidence="5 14" id="KW-0162">Chylomicron</keyword>
<dbReference type="Pfam" id="PF05355">
    <property type="entry name" value="Apo-CII"/>
    <property type="match status" value="1"/>
</dbReference>
<name>A0A6J0V5K0_9SAUR</name>
<evidence type="ECO:0000256" key="9">
    <source>
        <dbReference type="ARBA" id="ARBA00022963"/>
    </source>
</evidence>
<dbReference type="GO" id="GO:0016042">
    <property type="term" value="P:lipid catabolic process"/>
    <property type="evidence" value="ECO:0007669"/>
    <property type="project" value="UniProtKB-UniRule"/>
</dbReference>
<dbReference type="AlphaFoldDB" id="A0A6J0V5K0"/>
<keyword evidence="10 14" id="KW-0445">Lipid transport</keyword>
<evidence type="ECO:0000256" key="4">
    <source>
        <dbReference type="ARBA" id="ARBA00022448"/>
    </source>
</evidence>
<evidence type="ECO:0000256" key="2">
    <source>
        <dbReference type="ARBA" id="ARBA00007221"/>
    </source>
</evidence>
<dbReference type="GO" id="GO:0042627">
    <property type="term" value="C:chylomicron"/>
    <property type="evidence" value="ECO:0007669"/>
    <property type="project" value="UniProtKB-UniRule"/>
</dbReference>
<gene>
    <name evidence="17" type="primary">APOC2</name>
</gene>
<accession>A0A6J0V5K0</accession>
<evidence type="ECO:0000256" key="7">
    <source>
        <dbReference type="ARBA" id="ARBA00022710"/>
    </source>
</evidence>
<keyword evidence="7 14" id="KW-0427">LDL</keyword>